<dbReference type="AlphaFoldDB" id="A0A543Q3Q4"/>
<comment type="caution">
    <text evidence="1">The sequence shown here is derived from an EMBL/GenBank/DDBJ whole genome shotgun (WGS) entry which is preliminary data.</text>
</comment>
<evidence type="ECO:0000313" key="1">
    <source>
        <dbReference type="EMBL" id="TQN50967.1"/>
    </source>
</evidence>
<organism evidence="1 2">
    <name type="scientific">Acidithiobacillus thiooxidans ATCC 19377</name>
    <dbReference type="NCBI Taxonomy" id="637390"/>
    <lineage>
        <taxon>Bacteria</taxon>
        <taxon>Pseudomonadati</taxon>
        <taxon>Pseudomonadota</taxon>
        <taxon>Acidithiobacillia</taxon>
        <taxon>Acidithiobacillales</taxon>
        <taxon>Acidithiobacillaceae</taxon>
        <taxon>Acidithiobacillus</taxon>
    </lineage>
</organism>
<gene>
    <name evidence="1" type="ORF">DLNHIDIE_00830</name>
</gene>
<dbReference type="EMBL" id="SZUV01000001">
    <property type="protein sequence ID" value="TQN50967.1"/>
    <property type="molecule type" value="Genomic_DNA"/>
</dbReference>
<protein>
    <submittedName>
        <fullName evidence="1">Uncharacterized protein</fullName>
    </submittedName>
</protein>
<proteinExistence type="predicted"/>
<evidence type="ECO:0000313" key="2">
    <source>
        <dbReference type="Proteomes" id="UP000315403"/>
    </source>
</evidence>
<dbReference type="PROSITE" id="PS51318">
    <property type="entry name" value="TAT"/>
    <property type="match status" value="1"/>
</dbReference>
<sequence length="657" mass="71370">MHNRRTFLKFAGLSGVALPVAGIAFYSHNLISRAFAGSELSLLHGQYSTSWIGNSFAGKGQNGSGRWVQDEIVAMTVTDDGTVLTASLWDEAGRCTGLYRDNDTNVQCLMADGEVRSRAWGWGTAGTSVAVIGHLLFITNTAGDLLQFYWSDPHNIQSAIKYQAHSKSGLALAMAGRAETLALALKGGGIQIRNPQDMSVRNTLPLSDITGLAIDSKNSLWVIQKGQILHYGLDGQILPGRIGNVAKATAISIDKNDVLLICDNGPDQQVLSYTLSSKPQLNQRYGVQGGLRAGTPGKMAANKFFALRGAGLDAAGNLYVGMCFGPNPNSPVVIRSLNPQQQLRWELSKYAWVTAFCFDPRSDGTVVYGPESIFSYEPDQEPGKGWQAEAITLDAVRYPDDPRIMGKDACSTELRHLQGKRLLYTMGQTGGGYDLYAFEPAPSQIAHHVASLKGDGFAWNVDAEGGIWRGQTPDQNIWHYAFAAWSDAGIPRFKSPVKYPVPELFTRVTRAHYDSSSDSLYIGGYTANKGKKSWGLIGAVVARYDHWKSGKAQFRWAANMPEDGHGLPPKAFDIAGDYLFTIAVFPTAGKDAVVTIFRLDNGAKVGNISPGAAVGNQSGWVDMIHAVHALRRKNGQYLIMVEEDARGKNIVYQWTPA</sequence>
<dbReference type="SUPFAM" id="SSF101898">
    <property type="entry name" value="NHL repeat"/>
    <property type="match status" value="1"/>
</dbReference>
<reference evidence="1 2" key="1">
    <citation type="submission" date="2019-03" db="EMBL/GenBank/DDBJ databases">
        <title>New insights into Acidothiobacillus thiooxidans sulfur metabolism through coupled gene expression, solution geochemistry, microscopy and spectroscopy analyses.</title>
        <authorList>
            <person name="Camacho D."/>
            <person name="Frazao R."/>
            <person name="Fouillen A."/>
            <person name="Nanci A."/>
            <person name="Lang B.F."/>
            <person name="Apte S.C."/>
            <person name="Baron C."/>
            <person name="Warren L.A."/>
        </authorList>
    </citation>
    <scope>NUCLEOTIDE SEQUENCE [LARGE SCALE GENOMIC DNA]</scope>
    <source>
        <strain evidence="1 2">ATCC 19377</strain>
    </source>
</reference>
<dbReference type="Proteomes" id="UP000315403">
    <property type="component" value="Unassembled WGS sequence"/>
</dbReference>
<accession>A0A543Q3Q4</accession>
<dbReference type="RefSeq" id="WP_142086870.1">
    <property type="nucleotide sequence ID" value="NZ_SZUV01000001.1"/>
</dbReference>
<dbReference type="InterPro" id="IPR006311">
    <property type="entry name" value="TAT_signal"/>
</dbReference>
<name>A0A543Q3Q4_ACITH</name>